<comment type="subunit">
    <text evidence="2 8">Heterodimer of SbcC and SbcD.</text>
</comment>
<evidence type="ECO:0000313" key="11">
    <source>
        <dbReference type="EMBL" id="ENH97291.1"/>
    </source>
</evidence>
<evidence type="ECO:0000259" key="10">
    <source>
        <dbReference type="Pfam" id="PF12320"/>
    </source>
</evidence>
<evidence type="ECO:0000256" key="5">
    <source>
        <dbReference type="ARBA" id="ARBA00022801"/>
    </source>
</evidence>
<evidence type="ECO:0000256" key="1">
    <source>
        <dbReference type="ARBA" id="ARBA00010555"/>
    </source>
</evidence>
<dbReference type="InterPro" id="IPR004593">
    <property type="entry name" value="SbcD"/>
</dbReference>
<dbReference type="Proteomes" id="UP000012283">
    <property type="component" value="Unassembled WGS sequence"/>
</dbReference>
<dbReference type="EMBL" id="APML01000019">
    <property type="protein sequence ID" value="ENH97291.1"/>
    <property type="molecule type" value="Genomic_DNA"/>
</dbReference>
<dbReference type="STRING" id="1308866.J416_04713"/>
<reference evidence="11 12" key="1">
    <citation type="submission" date="2013-03" db="EMBL/GenBank/DDBJ databases">
        <title>Draft genome sequence of Gracibacillus halophilus YIM-C55.5, a moderately halophilic and thermophilic organism from the Xiaochaidamu salt lake.</title>
        <authorList>
            <person name="Sugumar T."/>
            <person name="Polireddy D.R."/>
            <person name="Antony A."/>
            <person name="Madhava Y.R."/>
            <person name="Sivakumar N."/>
        </authorList>
    </citation>
    <scope>NUCLEOTIDE SEQUENCE [LARGE SCALE GENOMIC DNA]</scope>
    <source>
        <strain evidence="11 12">YIM-C55.5</strain>
    </source>
</reference>
<comment type="caution">
    <text evidence="11">The sequence shown here is derived from an EMBL/GenBank/DDBJ whole genome shotgun (WGS) entry which is preliminary data.</text>
</comment>
<keyword evidence="6 8" id="KW-0269">Exonuclease</keyword>
<dbReference type="NCBIfam" id="TIGR00619">
    <property type="entry name" value="sbcd"/>
    <property type="match status" value="1"/>
</dbReference>
<evidence type="ECO:0000256" key="8">
    <source>
        <dbReference type="RuleBase" id="RU363069"/>
    </source>
</evidence>
<evidence type="ECO:0000256" key="7">
    <source>
        <dbReference type="ARBA" id="ARBA00023172"/>
    </source>
</evidence>
<organism evidence="11 12">
    <name type="scientific">Gracilibacillus halophilus YIM-C55.5</name>
    <dbReference type="NCBI Taxonomy" id="1308866"/>
    <lineage>
        <taxon>Bacteria</taxon>
        <taxon>Bacillati</taxon>
        <taxon>Bacillota</taxon>
        <taxon>Bacilli</taxon>
        <taxon>Bacillales</taxon>
        <taxon>Bacillaceae</taxon>
        <taxon>Gracilibacillus</taxon>
    </lineage>
</organism>
<dbReference type="Pfam" id="PF00149">
    <property type="entry name" value="Metallophos"/>
    <property type="match status" value="1"/>
</dbReference>
<dbReference type="InterPro" id="IPR050535">
    <property type="entry name" value="DNA_Repair-Maintenance_Comp"/>
</dbReference>
<dbReference type="GO" id="GO:0006260">
    <property type="term" value="P:DNA replication"/>
    <property type="evidence" value="ECO:0007669"/>
    <property type="project" value="UniProtKB-KW"/>
</dbReference>
<evidence type="ECO:0000256" key="2">
    <source>
        <dbReference type="ARBA" id="ARBA00011322"/>
    </source>
</evidence>
<evidence type="ECO:0000259" key="9">
    <source>
        <dbReference type="Pfam" id="PF00149"/>
    </source>
</evidence>
<dbReference type="Gene3D" id="3.60.21.10">
    <property type="match status" value="1"/>
</dbReference>
<dbReference type="PANTHER" id="PTHR30337:SF0">
    <property type="entry name" value="NUCLEASE SBCCD SUBUNIT D"/>
    <property type="match status" value="1"/>
</dbReference>
<sequence length="387" mass="44857">MKPMKILHTGDWHLGKIVHGIHMTEDQKYVIDQIIQCVEKEQPDVVIIAGDLYDRSVPPKDAVELLNDALTAICVQQNTPVLAISGNHDSADRLGFGASLFRGQQLYIHTEIGQALTPITLEDGAGAIDFYAVPYTEPEEVAAFFEDDHIDTHHKAMERMVQEIEATMNTNHRNIFIGHTFLRGGEETESEERLTVIGGTPYVEAELLDSFDYVALGHLHQAQKITSPHLRYSGSILKYSFSEANHQKSITLLEIDEHQKVECEKIPLHPRRDMRIVEGYFNDFIEERVIRKTEDYLHIQLLDDGQINDPVSRLRELFPNILRLERKNFFTQQSLTDIQQMKERQTMTHEELFAAFYKEIKGEEMPKERERYVYKWIQSLMKEERNH</sequence>
<feature type="domain" description="Nuclease SbcCD subunit D C-terminal" evidence="10">
    <location>
        <begin position="271"/>
        <end position="359"/>
    </location>
</feature>
<name>N4WW21_9BACI</name>
<dbReference type="GO" id="GO:0006310">
    <property type="term" value="P:DNA recombination"/>
    <property type="evidence" value="ECO:0007669"/>
    <property type="project" value="UniProtKB-KW"/>
</dbReference>
<dbReference type="CDD" id="cd00840">
    <property type="entry name" value="MPP_Mre11_N"/>
    <property type="match status" value="1"/>
</dbReference>
<keyword evidence="4 8" id="KW-0540">Nuclease</keyword>
<evidence type="ECO:0000256" key="4">
    <source>
        <dbReference type="ARBA" id="ARBA00022722"/>
    </source>
</evidence>
<evidence type="ECO:0000313" key="12">
    <source>
        <dbReference type="Proteomes" id="UP000012283"/>
    </source>
</evidence>
<evidence type="ECO:0000256" key="3">
    <source>
        <dbReference type="ARBA" id="ARBA00013365"/>
    </source>
</evidence>
<dbReference type="eggNOG" id="COG0420">
    <property type="taxonomic scope" value="Bacteria"/>
</dbReference>
<accession>N4WW21</accession>
<feature type="domain" description="Calcineurin-like phosphoesterase" evidence="9">
    <location>
        <begin position="4"/>
        <end position="221"/>
    </location>
</feature>
<protein>
    <recommendedName>
        <fullName evidence="3 8">Nuclease SbcCD subunit D</fullName>
    </recommendedName>
</protein>
<dbReference type="PATRIC" id="fig|1308866.3.peg.951"/>
<keyword evidence="7 8" id="KW-0233">DNA recombination</keyword>
<comment type="similarity">
    <text evidence="1 8">Belongs to the SbcD family.</text>
</comment>
<dbReference type="PANTHER" id="PTHR30337">
    <property type="entry name" value="COMPONENT OF ATP-DEPENDENT DSDNA EXONUCLEASE"/>
    <property type="match status" value="1"/>
</dbReference>
<gene>
    <name evidence="8" type="primary">sbcD</name>
    <name evidence="11" type="ORF">J416_04713</name>
</gene>
<dbReference type="InterPro" id="IPR026843">
    <property type="entry name" value="SbcD_C"/>
</dbReference>
<dbReference type="AlphaFoldDB" id="N4WW21"/>
<dbReference type="GO" id="GO:0004519">
    <property type="term" value="F:endonuclease activity"/>
    <property type="evidence" value="ECO:0007669"/>
    <property type="project" value="UniProtKB-KW"/>
</dbReference>
<proteinExistence type="inferred from homology"/>
<dbReference type="Pfam" id="PF12320">
    <property type="entry name" value="SbcD_C"/>
    <property type="match status" value="1"/>
</dbReference>
<evidence type="ECO:0000256" key="6">
    <source>
        <dbReference type="ARBA" id="ARBA00022839"/>
    </source>
</evidence>
<dbReference type="InterPro" id="IPR029052">
    <property type="entry name" value="Metallo-depent_PP-like"/>
</dbReference>
<dbReference type="GO" id="GO:0008408">
    <property type="term" value="F:3'-5' exonuclease activity"/>
    <property type="evidence" value="ECO:0007669"/>
    <property type="project" value="InterPro"/>
</dbReference>
<dbReference type="InterPro" id="IPR041796">
    <property type="entry name" value="Mre11_N"/>
</dbReference>
<keyword evidence="8" id="KW-0235">DNA replication</keyword>
<comment type="function">
    <text evidence="8">SbcCD cleaves DNA hairpin structures. These structures can inhibit DNA replication and are intermediates in certain DNA recombination reactions. The complex acts as a 3'-&gt;5' double strand exonuclease that can open hairpins. It also has a 5' single-strand endonuclease activity.</text>
</comment>
<dbReference type="InterPro" id="IPR004843">
    <property type="entry name" value="Calcineurin-like_PHP"/>
</dbReference>
<keyword evidence="8" id="KW-0255">Endonuclease</keyword>
<keyword evidence="5 8" id="KW-0378">Hydrolase</keyword>
<keyword evidence="12" id="KW-1185">Reference proteome</keyword>
<dbReference type="SUPFAM" id="SSF56300">
    <property type="entry name" value="Metallo-dependent phosphatases"/>
    <property type="match status" value="1"/>
</dbReference>